<feature type="compositionally biased region" description="Polar residues" evidence="2">
    <location>
        <begin position="1"/>
        <end position="19"/>
    </location>
</feature>
<evidence type="ECO:0000313" key="3">
    <source>
        <dbReference type="EMBL" id="KAK7045372.1"/>
    </source>
</evidence>
<sequence length="257" mass="29087">MSSSPSDSQDPTYSPSQRLSPFPSPFAKRRHSCIEHGIKQELESPPRHSVNEAYKRLKQIDESRMLHDCGSQEWLEFYLGQYGIGVPENAPAAGDSDHEEECESQVPEEDLFSSVRYGVNLSPQRLSKNGIASYSQKVITELKEQLENTQSAHRKLAVRSERLEVALKAIDPAIAAKVNEVQNIEKQRDHFQQELKTTKEQLATWKRVAGNLSENVDQLKEELSVYKQLFTYLGDSLSKNNPRHLVEVLANAAKGRQ</sequence>
<reference evidence="3 4" key="1">
    <citation type="submission" date="2024-01" db="EMBL/GenBank/DDBJ databases">
        <title>A draft genome for a cacao thread blight-causing isolate of Paramarasmius palmivorus.</title>
        <authorList>
            <person name="Baruah I.K."/>
            <person name="Bukari Y."/>
            <person name="Amoako-Attah I."/>
            <person name="Meinhardt L.W."/>
            <person name="Bailey B.A."/>
            <person name="Cohen S.P."/>
        </authorList>
    </citation>
    <scope>NUCLEOTIDE SEQUENCE [LARGE SCALE GENOMIC DNA]</scope>
    <source>
        <strain evidence="3 4">GH-12</strain>
    </source>
</reference>
<evidence type="ECO:0000313" key="4">
    <source>
        <dbReference type="Proteomes" id="UP001383192"/>
    </source>
</evidence>
<keyword evidence="1" id="KW-0175">Coiled coil</keyword>
<name>A0AAW0D627_9AGAR</name>
<evidence type="ECO:0000256" key="2">
    <source>
        <dbReference type="SAM" id="MobiDB-lite"/>
    </source>
</evidence>
<feature type="coiled-coil region" evidence="1">
    <location>
        <begin position="139"/>
        <end position="229"/>
    </location>
</feature>
<dbReference type="AlphaFoldDB" id="A0AAW0D627"/>
<comment type="caution">
    <text evidence="3">The sequence shown here is derived from an EMBL/GenBank/DDBJ whole genome shotgun (WGS) entry which is preliminary data.</text>
</comment>
<gene>
    <name evidence="3" type="ORF">VNI00_007621</name>
</gene>
<protein>
    <submittedName>
        <fullName evidence="3">Uncharacterized protein</fullName>
    </submittedName>
</protein>
<feature type="region of interest" description="Disordered" evidence="2">
    <location>
        <begin position="1"/>
        <end position="27"/>
    </location>
</feature>
<keyword evidence="4" id="KW-1185">Reference proteome</keyword>
<evidence type="ECO:0000256" key="1">
    <source>
        <dbReference type="SAM" id="Coils"/>
    </source>
</evidence>
<accession>A0AAW0D627</accession>
<dbReference type="EMBL" id="JAYKXP010000025">
    <property type="protein sequence ID" value="KAK7045372.1"/>
    <property type="molecule type" value="Genomic_DNA"/>
</dbReference>
<dbReference type="Proteomes" id="UP001383192">
    <property type="component" value="Unassembled WGS sequence"/>
</dbReference>
<organism evidence="3 4">
    <name type="scientific">Paramarasmius palmivorus</name>
    <dbReference type="NCBI Taxonomy" id="297713"/>
    <lineage>
        <taxon>Eukaryota</taxon>
        <taxon>Fungi</taxon>
        <taxon>Dikarya</taxon>
        <taxon>Basidiomycota</taxon>
        <taxon>Agaricomycotina</taxon>
        <taxon>Agaricomycetes</taxon>
        <taxon>Agaricomycetidae</taxon>
        <taxon>Agaricales</taxon>
        <taxon>Marasmiineae</taxon>
        <taxon>Marasmiaceae</taxon>
        <taxon>Paramarasmius</taxon>
    </lineage>
</organism>
<proteinExistence type="predicted"/>